<feature type="domain" description="Rieske" evidence="6">
    <location>
        <begin position="60"/>
        <end position="147"/>
    </location>
</feature>
<dbReference type="CDD" id="cd03469">
    <property type="entry name" value="Rieske_RO_Alpha_N"/>
    <property type="match status" value="1"/>
</dbReference>
<dbReference type="GO" id="GO:0016491">
    <property type="term" value="F:oxidoreductase activity"/>
    <property type="evidence" value="ECO:0007669"/>
    <property type="project" value="UniProtKB-KW"/>
</dbReference>
<sequence>MAPFAETPILSSFPDPKVEVFKEPDLIDGWWTSEQLLRIERRAIFSKTWVCICHRSRFSKPGDYISMDFAGYPILAILGKDNIVRVFHNVCRHRAYTITKKPAGSSLVLGCRYHGWSYDTKGGLVKAPHFEGVEGFDKSENGLFKIRTCTDKAGFVHVNLDTGDIDSVPDCGKLVEFCFENYISTSSKWLTGWELGGGFNWKTVGASDRTGIGTVDTLPMETLMGIISSLLGKPKVNVNNYRMLQLEPCSLIFVFPNSQIWGTLSALPLSADQCNVKCDLFSGVHQALEDSEVEVLKTFFGAEVHALEKGYDALRAAPPKPAPSIYNLIKAHLSLERVLGREIMPGKKEGKSESFCKAEKLCNDLDRIAQAGKFGRSLRVDSIQGGLEW</sequence>
<dbReference type="InterPro" id="IPR001663">
    <property type="entry name" value="Rng_hydr_dOase-A"/>
</dbReference>
<proteinExistence type="predicted"/>
<dbReference type="SUPFAM" id="SSF50022">
    <property type="entry name" value="ISP domain"/>
    <property type="match status" value="1"/>
</dbReference>
<dbReference type="GO" id="GO:0046872">
    <property type="term" value="F:metal ion binding"/>
    <property type="evidence" value="ECO:0007669"/>
    <property type="project" value="UniProtKB-KW"/>
</dbReference>
<dbReference type="Proteomes" id="UP000240883">
    <property type="component" value="Unassembled WGS sequence"/>
</dbReference>
<keyword evidence="3" id="KW-0560">Oxidoreductase</keyword>
<accession>A0A2T2NFI5</accession>
<evidence type="ECO:0000256" key="1">
    <source>
        <dbReference type="ARBA" id="ARBA00022714"/>
    </source>
</evidence>
<dbReference type="AlphaFoldDB" id="A0A2T2NFI5"/>
<dbReference type="STRING" id="1448308.A0A2T2NFI5"/>
<dbReference type="Pfam" id="PF00355">
    <property type="entry name" value="Rieske"/>
    <property type="match status" value="1"/>
</dbReference>
<keyword evidence="5" id="KW-0411">Iron-sulfur</keyword>
<dbReference type="Gene3D" id="2.102.10.10">
    <property type="entry name" value="Rieske [2Fe-2S] iron-sulphur domain"/>
    <property type="match status" value="1"/>
</dbReference>
<gene>
    <name evidence="7" type="ORF">BS50DRAFT_98728</name>
</gene>
<name>A0A2T2NFI5_CORCC</name>
<evidence type="ECO:0000313" key="8">
    <source>
        <dbReference type="Proteomes" id="UP000240883"/>
    </source>
</evidence>
<dbReference type="InterPro" id="IPR036922">
    <property type="entry name" value="Rieske_2Fe-2S_sf"/>
</dbReference>
<dbReference type="PANTHER" id="PTHR43756">
    <property type="entry name" value="CHOLINE MONOOXYGENASE, CHLOROPLASTIC"/>
    <property type="match status" value="1"/>
</dbReference>
<reference evidence="7 8" key="1">
    <citation type="journal article" date="2018" name="Front. Microbiol.">
        <title>Genome-Wide Analysis of Corynespora cassiicola Leaf Fall Disease Putative Effectors.</title>
        <authorList>
            <person name="Lopez D."/>
            <person name="Ribeiro S."/>
            <person name="Label P."/>
            <person name="Fumanal B."/>
            <person name="Venisse J.S."/>
            <person name="Kohler A."/>
            <person name="de Oliveira R.R."/>
            <person name="Labutti K."/>
            <person name="Lipzen A."/>
            <person name="Lail K."/>
            <person name="Bauer D."/>
            <person name="Ohm R.A."/>
            <person name="Barry K.W."/>
            <person name="Spatafora J."/>
            <person name="Grigoriev I.V."/>
            <person name="Martin F.M."/>
            <person name="Pujade-Renaud V."/>
        </authorList>
    </citation>
    <scope>NUCLEOTIDE SEQUENCE [LARGE SCALE GENOMIC DNA]</scope>
    <source>
        <strain evidence="7 8">Philippines</strain>
    </source>
</reference>
<keyword evidence="8" id="KW-1185">Reference proteome</keyword>
<dbReference type="PRINTS" id="PR00090">
    <property type="entry name" value="RNGDIOXGNASE"/>
</dbReference>
<dbReference type="PROSITE" id="PS51296">
    <property type="entry name" value="RIESKE"/>
    <property type="match status" value="1"/>
</dbReference>
<keyword evidence="1" id="KW-0001">2Fe-2S</keyword>
<evidence type="ECO:0000256" key="5">
    <source>
        <dbReference type="ARBA" id="ARBA00023014"/>
    </source>
</evidence>
<keyword evidence="4" id="KW-0408">Iron</keyword>
<evidence type="ECO:0000313" key="7">
    <source>
        <dbReference type="EMBL" id="PSN64140.1"/>
    </source>
</evidence>
<evidence type="ECO:0000256" key="3">
    <source>
        <dbReference type="ARBA" id="ARBA00023002"/>
    </source>
</evidence>
<protein>
    <submittedName>
        <fullName evidence="7">ISP domain-containing protein</fullName>
    </submittedName>
</protein>
<evidence type="ECO:0000256" key="2">
    <source>
        <dbReference type="ARBA" id="ARBA00022723"/>
    </source>
</evidence>
<evidence type="ECO:0000256" key="4">
    <source>
        <dbReference type="ARBA" id="ARBA00023004"/>
    </source>
</evidence>
<organism evidence="7 8">
    <name type="scientific">Corynespora cassiicola Philippines</name>
    <dbReference type="NCBI Taxonomy" id="1448308"/>
    <lineage>
        <taxon>Eukaryota</taxon>
        <taxon>Fungi</taxon>
        <taxon>Dikarya</taxon>
        <taxon>Ascomycota</taxon>
        <taxon>Pezizomycotina</taxon>
        <taxon>Dothideomycetes</taxon>
        <taxon>Pleosporomycetidae</taxon>
        <taxon>Pleosporales</taxon>
        <taxon>Corynesporascaceae</taxon>
        <taxon>Corynespora</taxon>
    </lineage>
</organism>
<dbReference type="GO" id="GO:0051537">
    <property type="term" value="F:2 iron, 2 sulfur cluster binding"/>
    <property type="evidence" value="ECO:0007669"/>
    <property type="project" value="UniProtKB-KW"/>
</dbReference>
<dbReference type="InterPro" id="IPR017941">
    <property type="entry name" value="Rieske_2Fe-2S"/>
</dbReference>
<keyword evidence="2" id="KW-0479">Metal-binding</keyword>
<dbReference type="EMBL" id="KZ678139">
    <property type="protein sequence ID" value="PSN64140.1"/>
    <property type="molecule type" value="Genomic_DNA"/>
</dbReference>
<dbReference type="OrthoDB" id="426882at2759"/>
<dbReference type="PANTHER" id="PTHR43756:SF6">
    <property type="entry name" value="CLUSTER-BINDING PROTEIN, PUTATIVE (AFU_ORTHOLOGUE AFUA_6G03920)-RELATED"/>
    <property type="match status" value="1"/>
</dbReference>
<evidence type="ECO:0000259" key="6">
    <source>
        <dbReference type="PROSITE" id="PS51296"/>
    </source>
</evidence>